<feature type="domain" description="BAH" evidence="2">
    <location>
        <begin position="418"/>
        <end position="573"/>
    </location>
</feature>
<name>A0A0B2VGZ7_TOXCA</name>
<dbReference type="GO" id="GO:0003682">
    <property type="term" value="F:chromatin binding"/>
    <property type="evidence" value="ECO:0007669"/>
    <property type="project" value="InterPro"/>
</dbReference>
<organism evidence="3 4">
    <name type="scientific">Toxocara canis</name>
    <name type="common">Canine roundworm</name>
    <dbReference type="NCBI Taxonomy" id="6265"/>
    <lineage>
        <taxon>Eukaryota</taxon>
        <taxon>Metazoa</taxon>
        <taxon>Ecdysozoa</taxon>
        <taxon>Nematoda</taxon>
        <taxon>Chromadorea</taxon>
        <taxon>Rhabditida</taxon>
        <taxon>Spirurina</taxon>
        <taxon>Ascaridomorpha</taxon>
        <taxon>Ascaridoidea</taxon>
        <taxon>Toxocaridae</taxon>
        <taxon>Toxocara</taxon>
    </lineage>
</organism>
<protein>
    <submittedName>
        <fullName evidence="3">Bromo adjacent homology domain-containing 1 protein</fullName>
    </submittedName>
</protein>
<feature type="compositionally biased region" description="Polar residues" evidence="1">
    <location>
        <begin position="286"/>
        <end position="299"/>
    </location>
</feature>
<feature type="region of interest" description="Disordered" evidence="1">
    <location>
        <begin position="267"/>
        <end position="328"/>
    </location>
</feature>
<sequence length="592" mass="65515">MLISSMSSPCVIGVVSPNDIPTLDRHSDSCENVSLYVESNVEHDTPPVLAKAPTVRIPSTGDIKHTVANTIDRQPIYPQENPKKSFALDALINGTSPSKQNTPNMRKRHLFRIDDILAHMCSAKEQKLDPHSEFNSNSSIITNGIGKMTPTVPIRSSSPSPKKEDIIHPPSPSENSSMNAEAPHSVPSDTVPLLMVADPPSLCDIYPGKTTENAPQNEPNDNVTDMDILPCLESIENRPSTPLTPSLDPDFLRRLEEEDMPKRVLRSSTIALTKSSKSDAAKRASQTKGSTVLNSSASSPPRKRGTQSRGGKAGRKTPKKDAKSASTAIQYDPIEVKISDDVMGVCAPSSSGLSSVSSASSCGSQRSRGGKKKRRTKIVISNWKPIYSGSRQYVYFNNDALPAKRVCYKAVRHVREPETIHVRDSVVVKALDGTCNYGKVTRIFLDDDTGNLMASVLWYYSREQIETDPASVSPPIADKELFASRHIDVVPLDTIEEIIFVITFNEFARYMAENKIDALPRAERPREDDEIWSRGEVGYPRRSLLPCEDTPIELVYFCRRLYDFKQKKITTNKPITSRKLLAARRSAHRNSC</sequence>
<dbReference type="AlphaFoldDB" id="A0A0B2VGZ7"/>
<dbReference type="InterPro" id="IPR053032">
    <property type="entry name" value="BAH_domain-containing"/>
</dbReference>
<dbReference type="STRING" id="6265.A0A0B2VGZ7"/>
<dbReference type="GO" id="GO:0000976">
    <property type="term" value="F:transcription cis-regulatory region binding"/>
    <property type="evidence" value="ECO:0007669"/>
    <property type="project" value="TreeGrafter"/>
</dbReference>
<evidence type="ECO:0000313" key="3">
    <source>
        <dbReference type="EMBL" id="KHN80225.1"/>
    </source>
</evidence>
<feature type="region of interest" description="Disordered" evidence="1">
    <location>
        <begin position="145"/>
        <end position="186"/>
    </location>
</feature>
<dbReference type="Proteomes" id="UP000031036">
    <property type="component" value="Unassembled WGS sequence"/>
</dbReference>
<evidence type="ECO:0000256" key="1">
    <source>
        <dbReference type="SAM" id="MobiDB-lite"/>
    </source>
</evidence>
<accession>A0A0B2VGZ7</accession>
<dbReference type="EMBL" id="JPKZ01001757">
    <property type="protein sequence ID" value="KHN80225.1"/>
    <property type="molecule type" value="Genomic_DNA"/>
</dbReference>
<dbReference type="GO" id="GO:0005677">
    <property type="term" value="C:chromatin silencing complex"/>
    <property type="evidence" value="ECO:0007669"/>
    <property type="project" value="TreeGrafter"/>
</dbReference>
<keyword evidence="4" id="KW-1185">Reference proteome</keyword>
<dbReference type="PROSITE" id="PS51038">
    <property type="entry name" value="BAH"/>
    <property type="match status" value="1"/>
</dbReference>
<dbReference type="GO" id="GO:0031507">
    <property type="term" value="P:heterochromatin formation"/>
    <property type="evidence" value="ECO:0007669"/>
    <property type="project" value="TreeGrafter"/>
</dbReference>
<feature type="compositionally biased region" description="Low complexity" evidence="1">
    <location>
        <begin position="349"/>
        <end position="367"/>
    </location>
</feature>
<dbReference type="OMA" id="HTVANTI"/>
<gene>
    <name evidence="3" type="primary">Bahd1</name>
    <name evidence="3" type="ORF">Tcan_03256</name>
</gene>
<feature type="compositionally biased region" description="Basic residues" evidence="1">
    <location>
        <begin position="301"/>
        <end position="318"/>
    </location>
</feature>
<evidence type="ECO:0000259" key="2">
    <source>
        <dbReference type="PROSITE" id="PS51038"/>
    </source>
</evidence>
<dbReference type="SMART" id="SM00439">
    <property type="entry name" value="BAH"/>
    <property type="match status" value="1"/>
</dbReference>
<comment type="caution">
    <text evidence="3">The sequence shown here is derived from an EMBL/GenBank/DDBJ whole genome shotgun (WGS) entry which is preliminary data.</text>
</comment>
<dbReference type="PANTHER" id="PTHR46576:SF1">
    <property type="entry name" value="BROMO ADJACENT HOMOLOGY DOMAIN-CONTAINING 1 PROTEIN"/>
    <property type="match status" value="1"/>
</dbReference>
<dbReference type="GO" id="GO:0045892">
    <property type="term" value="P:negative regulation of DNA-templated transcription"/>
    <property type="evidence" value="ECO:0007669"/>
    <property type="project" value="TreeGrafter"/>
</dbReference>
<evidence type="ECO:0000313" key="4">
    <source>
        <dbReference type="Proteomes" id="UP000031036"/>
    </source>
</evidence>
<proteinExistence type="predicted"/>
<feature type="region of interest" description="Disordered" evidence="1">
    <location>
        <begin position="349"/>
        <end position="375"/>
    </location>
</feature>
<dbReference type="InterPro" id="IPR001025">
    <property type="entry name" value="BAH_dom"/>
</dbReference>
<dbReference type="OrthoDB" id="1922186at2759"/>
<dbReference type="PANTHER" id="PTHR46576">
    <property type="entry name" value="BROMO ADJACENT HOMOLOGY DOMAIN-CONTAINING 1 PROTEIN"/>
    <property type="match status" value="1"/>
</dbReference>
<reference evidence="3 4" key="1">
    <citation type="submission" date="2014-11" db="EMBL/GenBank/DDBJ databases">
        <title>Genetic blueprint of the zoonotic pathogen Toxocara canis.</title>
        <authorList>
            <person name="Zhu X.-Q."/>
            <person name="Korhonen P.K."/>
            <person name="Cai H."/>
            <person name="Young N.D."/>
            <person name="Nejsum P."/>
            <person name="von Samson-Himmelstjerna G."/>
            <person name="Boag P.R."/>
            <person name="Tan P."/>
            <person name="Li Q."/>
            <person name="Min J."/>
            <person name="Yang Y."/>
            <person name="Wang X."/>
            <person name="Fang X."/>
            <person name="Hall R.S."/>
            <person name="Hofmann A."/>
            <person name="Sternberg P.W."/>
            <person name="Jex A.R."/>
            <person name="Gasser R.B."/>
        </authorList>
    </citation>
    <scope>NUCLEOTIDE SEQUENCE [LARGE SCALE GENOMIC DNA]</scope>
    <source>
        <strain evidence="3">PN_DK_2014</strain>
    </source>
</reference>
<dbReference type="InterPro" id="IPR043151">
    <property type="entry name" value="BAH_sf"/>
</dbReference>
<dbReference type="Gene3D" id="2.30.30.490">
    <property type="match status" value="1"/>
</dbReference>